<protein>
    <submittedName>
        <fullName evidence="2">Uncharacterized protein</fullName>
    </submittedName>
</protein>
<dbReference type="PANTHER" id="PTHR12161">
    <property type="entry name" value="IST1 FAMILY MEMBER"/>
    <property type="match status" value="1"/>
</dbReference>
<evidence type="ECO:0000313" key="3">
    <source>
        <dbReference type="Proteomes" id="UP001180020"/>
    </source>
</evidence>
<proteinExistence type="inferred from homology"/>
<dbReference type="Gene3D" id="1.20.1260.60">
    <property type="entry name" value="Vacuolar protein sorting-associated protein Ist1"/>
    <property type="match status" value="1"/>
</dbReference>
<keyword evidence="3" id="KW-1185">Reference proteome</keyword>
<name>A0AAV9CNS8_ACOCL</name>
<dbReference type="EMBL" id="JAUJYO010000018">
    <property type="protein sequence ID" value="KAK1290029.1"/>
    <property type="molecule type" value="Genomic_DNA"/>
</dbReference>
<sequence length="106" mass="12088">MSVEPTVTITGFGCKGNHWNSVSKAQISEEMKRSSIKEKMHLKKSFDSGKCKTSLKLALARIKLLKNKRDAQLKVMRRDLSKLLETNQRQTALIRKAFKAIREGQN</sequence>
<dbReference type="GO" id="GO:0015031">
    <property type="term" value="P:protein transport"/>
    <property type="evidence" value="ECO:0007669"/>
    <property type="project" value="InterPro"/>
</dbReference>
<gene>
    <name evidence="2" type="ORF">QJS10_CPB18g00905</name>
</gene>
<evidence type="ECO:0000256" key="1">
    <source>
        <dbReference type="ARBA" id="ARBA00005536"/>
    </source>
</evidence>
<organism evidence="2 3">
    <name type="scientific">Acorus calamus</name>
    <name type="common">Sweet flag</name>
    <dbReference type="NCBI Taxonomy" id="4465"/>
    <lineage>
        <taxon>Eukaryota</taxon>
        <taxon>Viridiplantae</taxon>
        <taxon>Streptophyta</taxon>
        <taxon>Embryophyta</taxon>
        <taxon>Tracheophyta</taxon>
        <taxon>Spermatophyta</taxon>
        <taxon>Magnoliopsida</taxon>
        <taxon>Liliopsida</taxon>
        <taxon>Acoraceae</taxon>
        <taxon>Acorus</taxon>
    </lineage>
</organism>
<dbReference type="Proteomes" id="UP001180020">
    <property type="component" value="Unassembled WGS sequence"/>
</dbReference>
<evidence type="ECO:0000313" key="2">
    <source>
        <dbReference type="EMBL" id="KAK1290029.1"/>
    </source>
</evidence>
<accession>A0AAV9CNS8</accession>
<dbReference type="InterPro" id="IPR042277">
    <property type="entry name" value="IST1-like"/>
</dbReference>
<reference evidence="2" key="2">
    <citation type="submission" date="2023-06" db="EMBL/GenBank/DDBJ databases">
        <authorList>
            <person name="Ma L."/>
            <person name="Liu K.-W."/>
            <person name="Li Z."/>
            <person name="Hsiao Y.-Y."/>
            <person name="Qi Y."/>
            <person name="Fu T."/>
            <person name="Tang G."/>
            <person name="Zhang D."/>
            <person name="Sun W.-H."/>
            <person name="Liu D.-K."/>
            <person name="Li Y."/>
            <person name="Chen G.-Z."/>
            <person name="Liu X.-D."/>
            <person name="Liao X.-Y."/>
            <person name="Jiang Y.-T."/>
            <person name="Yu X."/>
            <person name="Hao Y."/>
            <person name="Huang J."/>
            <person name="Zhao X.-W."/>
            <person name="Ke S."/>
            <person name="Chen Y.-Y."/>
            <person name="Wu W.-L."/>
            <person name="Hsu J.-L."/>
            <person name="Lin Y.-F."/>
            <person name="Huang M.-D."/>
            <person name="Li C.-Y."/>
            <person name="Huang L."/>
            <person name="Wang Z.-W."/>
            <person name="Zhao X."/>
            <person name="Zhong W.-Y."/>
            <person name="Peng D.-H."/>
            <person name="Ahmad S."/>
            <person name="Lan S."/>
            <person name="Zhang J.-S."/>
            <person name="Tsai W.-C."/>
            <person name="Van De Peer Y."/>
            <person name="Liu Z.-J."/>
        </authorList>
    </citation>
    <scope>NUCLEOTIDE SEQUENCE</scope>
    <source>
        <strain evidence="2">CP</strain>
        <tissue evidence="2">Leaves</tissue>
    </source>
</reference>
<comment type="caution">
    <text evidence="2">The sequence shown here is derived from an EMBL/GenBank/DDBJ whole genome shotgun (WGS) entry which is preliminary data.</text>
</comment>
<dbReference type="PANTHER" id="PTHR12161:SF13">
    <property type="entry name" value="REGULATOR OF VPS4 ACTIVITY IN THE MVB PATHWAY PROTEIN"/>
    <property type="match status" value="1"/>
</dbReference>
<reference evidence="2" key="1">
    <citation type="journal article" date="2023" name="Nat. Commun.">
        <title>Diploid and tetraploid genomes of Acorus and the evolution of monocots.</title>
        <authorList>
            <person name="Ma L."/>
            <person name="Liu K.W."/>
            <person name="Li Z."/>
            <person name="Hsiao Y.Y."/>
            <person name="Qi Y."/>
            <person name="Fu T."/>
            <person name="Tang G.D."/>
            <person name="Zhang D."/>
            <person name="Sun W.H."/>
            <person name="Liu D.K."/>
            <person name="Li Y."/>
            <person name="Chen G.Z."/>
            <person name="Liu X.D."/>
            <person name="Liao X.Y."/>
            <person name="Jiang Y.T."/>
            <person name="Yu X."/>
            <person name="Hao Y."/>
            <person name="Huang J."/>
            <person name="Zhao X.W."/>
            <person name="Ke S."/>
            <person name="Chen Y.Y."/>
            <person name="Wu W.L."/>
            <person name="Hsu J.L."/>
            <person name="Lin Y.F."/>
            <person name="Huang M.D."/>
            <person name="Li C.Y."/>
            <person name="Huang L."/>
            <person name="Wang Z.W."/>
            <person name="Zhao X."/>
            <person name="Zhong W.Y."/>
            <person name="Peng D.H."/>
            <person name="Ahmad S."/>
            <person name="Lan S."/>
            <person name="Zhang J.S."/>
            <person name="Tsai W.C."/>
            <person name="Van de Peer Y."/>
            <person name="Liu Z.J."/>
        </authorList>
    </citation>
    <scope>NUCLEOTIDE SEQUENCE</scope>
    <source>
        <strain evidence="2">CP</strain>
    </source>
</reference>
<dbReference type="InterPro" id="IPR005061">
    <property type="entry name" value="Ist1"/>
</dbReference>
<comment type="similarity">
    <text evidence="1">Belongs to the IST1 family.</text>
</comment>
<dbReference type="Pfam" id="PF03398">
    <property type="entry name" value="Ist1"/>
    <property type="match status" value="1"/>
</dbReference>
<dbReference type="AlphaFoldDB" id="A0AAV9CNS8"/>